<dbReference type="SUPFAM" id="SSF51735">
    <property type="entry name" value="NAD(P)-binding Rossmann-fold domains"/>
    <property type="match status" value="1"/>
</dbReference>
<dbReference type="KEGG" id="shun:DWB77_00024"/>
<dbReference type="PANTHER" id="PTHR42760">
    <property type="entry name" value="SHORT-CHAIN DEHYDROGENASES/REDUCTASES FAMILY MEMBER"/>
    <property type="match status" value="1"/>
</dbReference>
<accession>A0A387HAX2</accession>
<sequence length="264" mass="27149">MTGNATHQPATAPGDLFRLDGRRAVVIGAGSGIGAASARALAAHGAGVVCADRDLAAATATAAATGGEPYLLDILDRAAVRAAPAELGDVDVLVFTPATNIRRRLVDYADEEFDHIVDLNLRAPFDLVRAFGRPMAERGRGSIIGVSSIRAVTVEPAQGIYSATKAGLVALLNTAAAELGPLGVRVNTLAPGVVESPMTTWAQSDPVRYDAYAAKTVLGRWAQPEEMAGAVVFLASDAASYVTAGVLTVDGGWTAVDGRFAPPE</sequence>
<evidence type="ECO:0000313" key="3">
    <source>
        <dbReference type="EMBL" id="AYG77917.1"/>
    </source>
</evidence>
<dbReference type="InterPro" id="IPR036291">
    <property type="entry name" value="NAD(P)-bd_dom_sf"/>
</dbReference>
<dbReference type="OrthoDB" id="286404at2"/>
<dbReference type="PRINTS" id="PR00081">
    <property type="entry name" value="GDHRDH"/>
</dbReference>
<evidence type="ECO:0000256" key="2">
    <source>
        <dbReference type="ARBA" id="ARBA00023002"/>
    </source>
</evidence>
<dbReference type="EC" id="1.1.1.53" evidence="3"/>
<dbReference type="Proteomes" id="UP000271554">
    <property type="component" value="Chromosome"/>
</dbReference>
<keyword evidence="4" id="KW-1185">Reference proteome</keyword>
<dbReference type="Gene3D" id="3.40.50.720">
    <property type="entry name" value="NAD(P)-binding Rossmann-like Domain"/>
    <property type="match status" value="1"/>
</dbReference>
<protein>
    <submittedName>
        <fullName evidence="3">3-alpha-(Or 20-beta)-hydroxysteroid dehydrogenase</fullName>
        <ecNumber evidence="3">1.1.1.53</ecNumber>
    </submittedName>
</protein>
<name>A0A387HAX2_9ACTN</name>
<evidence type="ECO:0000256" key="1">
    <source>
        <dbReference type="ARBA" id="ARBA00006484"/>
    </source>
</evidence>
<keyword evidence="2 3" id="KW-0560">Oxidoreductase</keyword>
<evidence type="ECO:0000313" key="4">
    <source>
        <dbReference type="Proteomes" id="UP000271554"/>
    </source>
</evidence>
<dbReference type="Pfam" id="PF13561">
    <property type="entry name" value="adh_short_C2"/>
    <property type="match status" value="1"/>
</dbReference>
<dbReference type="GO" id="GO:0047044">
    <property type="term" value="F:androstan-3-alpha,17-beta-diol dehydrogenase (NAD+) activity"/>
    <property type="evidence" value="ECO:0007669"/>
    <property type="project" value="UniProtKB-EC"/>
</dbReference>
<dbReference type="PANTHER" id="PTHR42760:SF135">
    <property type="entry name" value="BLL7886 PROTEIN"/>
    <property type="match status" value="1"/>
</dbReference>
<comment type="similarity">
    <text evidence="1">Belongs to the short-chain dehydrogenases/reductases (SDR) family.</text>
</comment>
<dbReference type="InterPro" id="IPR002347">
    <property type="entry name" value="SDR_fam"/>
</dbReference>
<dbReference type="PRINTS" id="PR00080">
    <property type="entry name" value="SDRFAMILY"/>
</dbReference>
<dbReference type="RefSeq" id="WP_120719324.1">
    <property type="nucleotide sequence ID" value="NZ_CP032698.1"/>
</dbReference>
<dbReference type="GO" id="GO:0030497">
    <property type="term" value="P:fatty acid elongation"/>
    <property type="evidence" value="ECO:0007669"/>
    <property type="project" value="TreeGrafter"/>
</dbReference>
<dbReference type="AlphaFoldDB" id="A0A387HAX2"/>
<organism evidence="3 4">
    <name type="scientific">Streptomyces hundungensis</name>
    <dbReference type="NCBI Taxonomy" id="1077946"/>
    <lineage>
        <taxon>Bacteria</taxon>
        <taxon>Bacillati</taxon>
        <taxon>Actinomycetota</taxon>
        <taxon>Actinomycetes</taxon>
        <taxon>Kitasatosporales</taxon>
        <taxon>Streptomycetaceae</taxon>
        <taxon>Streptomyces</taxon>
    </lineage>
</organism>
<dbReference type="PROSITE" id="PS00061">
    <property type="entry name" value="ADH_SHORT"/>
    <property type="match status" value="1"/>
</dbReference>
<dbReference type="CDD" id="cd05233">
    <property type="entry name" value="SDR_c"/>
    <property type="match status" value="1"/>
</dbReference>
<proteinExistence type="inferred from homology"/>
<dbReference type="EMBL" id="CP032698">
    <property type="protein sequence ID" value="AYG77917.1"/>
    <property type="molecule type" value="Genomic_DNA"/>
</dbReference>
<gene>
    <name evidence="3" type="primary">fabG3</name>
    <name evidence="3" type="ORF">DWB77_00024</name>
</gene>
<reference evidence="3 4" key="1">
    <citation type="submission" date="2018-10" db="EMBL/GenBank/DDBJ databases">
        <title>Relationship between Morphology and Antimicrobial Activity in Streptomyces.</title>
        <authorList>
            <person name="Kang H.J."/>
            <person name="Kim S.B."/>
        </authorList>
    </citation>
    <scope>NUCLEOTIDE SEQUENCE [LARGE SCALE GENOMIC DNA]</scope>
    <source>
        <strain evidence="3 4">BH38</strain>
    </source>
</reference>
<dbReference type="InterPro" id="IPR020904">
    <property type="entry name" value="Sc_DH/Rdtase_CS"/>
</dbReference>
<dbReference type="FunFam" id="3.40.50.720:FF:000084">
    <property type="entry name" value="Short-chain dehydrogenase reductase"/>
    <property type="match status" value="1"/>
</dbReference>